<dbReference type="EMBL" id="CP006911">
    <property type="protein sequence ID" value="ALE02456.1"/>
    <property type="molecule type" value="Genomic_DNA"/>
</dbReference>
<evidence type="ECO:0000256" key="11">
    <source>
        <dbReference type="ARBA" id="ARBA00034617"/>
    </source>
</evidence>
<dbReference type="Gene3D" id="3.90.320.10">
    <property type="match status" value="1"/>
</dbReference>
<evidence type="ECO:0000256" key="8">
    <source>
        <dbReference type="ARBA" id="ARBA00023125"/>
    </source>
</evidence>
<evidence type="ECO:0000256" key="5">
    <source>
        <dbReference type="ARBA" id="ARBA00022806"/>
    </source>
</evidence>
<keyword evidence="6" id="KW-0269">Exonuclease</keyword>
<evidence type="ECO:0000256" key="9">
    <source>
        <dbReference type="ARBA" id="ARBA00023204"/>
    </source>
</evidence>
<dbReference type="PROSITE" id="PS51217">
    <property type="entry name" value="UVRD_HELICASE_CTER"/>
    <property type="match status" value="1"/>
</dbReference>
<dbReference type="InterPro" id="IPR011335">
    <property type="entry name" value="Restrct_endonuc-II-like"/>
</dbReference>
<feature type="domain" description="UvrD-like helicase ATP-binding" evidence="16">
    <location>
        <begin position="1"/>
        <end position="473"/>
    </location>
</feature>
<dbReference type="EC" id="5.6.2.4" evidence="12"/>
<dbReference type="KEGG" id="tsn:W908_07960"/>
<evidence type="ECO:0000259" key="16">
    <source>
        <dbReference type="PROSITE" id="PS51198"/>
    </source>
</evidence>
<keyword evidence="3" id="KW-0227">DNA damage</keyword>
<dbReference type="PROSITE" id="PS51198">
    <property type="entry name" value="UVRD_HELICASE_ATP_BIND"/>
    <property type="match status" value="1"/>
</dbReference>
<evidence type="ECO:0000256" key="3">
    <source>
        <dbReference type="ARBA" id="ARBA00022763"/>
    </source>
</evidence>
<dbReference type="SUPFAM" id="SSF52980">
    <property type="entry name" value="Restriction endonuclease-like"/>
    <property type="match status" value="1"/>
</dbReference>
<dbReference type="STRING" id="1125411.W908_07960"/>
<protein>
    <recommendedName>
        <fullName evidence="12">DNA 3'-5' helicase</fullName>
        <ecNumber evidence="12">5.6.2.4</ecNumber>
    </recommendedName>
    <alternativeName>
        <fullName evidence="13">DNA 3'-5' helicase II</fullName>
    </alternativeName>
</protein>
<evidence type="ECO:0000313" key="19">
    <source>
        <dbReference type="Proteomes" id="UP000068905"/>
    </source>
</evidence>
<reference evidence="18 19" key="1">
    <citation type="journal article" date="2015" name="Genome Announc.">
        <title>Genome Sequence of 'Candidatus Thioglobus singularis' Strain PS1, a Mixotroph from the SUP05 Clade of Marine Gammaproteobacteria.</title>
        <authorList>
            <person name="Marshall K.T."/>
            <person name="Morris R.M."/>
        </authorList>
    </citation>
    <scope>NUCLEOTIDE SEQUENCE [LARGE SCALE GENOMIC DNA]</scope>
    <source>
        <strain evidence="18 19">PS1</strain>
    </source>
</reference>
<evidence type="ECO:0000256" key="1">
    <source>
        <dbReference type="ARBA" id="ARBA00022722"/>
    </source>
</evidence>
<dbReference type="GO" id="GO:0043138">
    <property type="term" value="F:3'-5' DNA helicase activity"/>
    <property type="evidence" value="ECO:0007669"/>
    <property type="project" value="UniProtKB-EC"/>
</dbReference>
<keyword evidence="5 15" id="KW-0347">Helicase</keyword>
<feature type="binding site" evidence="15">
    <location>
        <begin position="21"/>
        <end position="28"/>
    </location>
    <ligand>
        <name>ATP</name>
        <dbReference type="ChEBI" id="CHEBI:30616"/>
    </ligand>
</feature>
<dbReference type="GO" id="GO:0003677">
    <property type="term" value="F:DNA binding"/>
    <property type="evidence" value="ECO:0007669"/>
    <property type="project" value="UniProtKB-KW"/>
</dbReference>
<organism evidence="18 19">
    <name type="scientific">Candidatus Pseudothioglobus singularis PS1</name>
    <dbReference type="NCBI Taxonomy" id="1125411"/>
    <lineage>
        <taxon>Bacteria</taxon>
        <taxon>Pseudomonadati</taxon>
        <taxon>Pseudomonadota</taxon>
        <taxon>Gammaproteobacteria</taxon>
        <taxon>Candidatus Pseudothioglobaceae</taxon>
        <taxon>Candidatus Pseudothioglobus</taxon>
    </lineage>
</organism>
<dbReference type="InterPro" id="IPR000212">
    <property type="entry name" value="DNA_helicase_UvrD/REP"/>
</dbReference>
<keyword evidence="19" id="KW-1185">Reference proteome</keyword>
<dbReference type="OrthoDB" id="9810135at2"/>
<evidence type="ECO:0000256" key="10">
    <source>
        <dbReference type="ARBA" id="ARBA00023235"/>
    </source>
</evidence>
<dbReference type="Pfam" id="PF13361">
    <property type="entry name" value="UvrD_C"/>
    <property type="match status" value="1"/>
</dbReference>
<dbReference type="Pfam" id="PF00580">
    <property type="entry name" value="UvrD-helicase"/>
    <property type="match status" value="1"/>
</dbReference>
<dbReference type="GO" id="GO:0005829">
    <property type="term" value="C:cytosol"/>
    <property type="evidence" value="ECO:0007669"/>
    <property type="project" value="TreeGrafter"/>
</dbReference>
<dbReference type="GO" id="GO:0005524">
    <property type="term" value="F:ATP binding"/>
    <property type="evidence" value="ECO:0007669"/>
    <property type="project" value="UniProtKB-UniRule"/>
</dbReference>
<dbReference type="Gene3D" id="3.40.50.300">
    <property type="entry name" value="P-loop containing nucleotide triphosphate hydrolases"/>
    <property type="match status" value="3"/>
</dbReference>
<dbReference type="PANTHER" id="PTHR11070">
    <property type="entry name" value="UVRD / RECB / PCRA DNA HELICASE FAMILY MEMBER"/>
    <property type="match status" value="1"/>
</dbReference>
<evidence type="ECO:0000256" key="2">
    <source>
        <dbReference type="ARBA" id="ARBA00022741"/>
    </source>
</evidence>
<evidence type="ECO:0000256" key="12">
    <source>
        <dbReference type="ARBA" id="ARBA00034808"/>
    </source>
</evidence>
<keyword evidence="1" id="KW-0540">Nuclease</keyword>
<evidence type="ECO:0000256" key="13">
    <source>
        <dbReference type="ARBA" id="ARBA00034923"/>
    </source>
</evidence>
<comment type="catalytic activity">
    <reaction evidence="14">
        <text>ATP + H2O = ADP + phosphate + H(+)</text>
        <dbReference type="Rhea" id="RHEA:13065"/>
        <dbReference type="ChEBI" id="CHEBI:15377"/>
        <dbReference type="ChEBI" id="CHEBI:15378"/>
        <dbReference type="ChEBI" id="CHEBI:30616"/>
        <dbReference type="ChEBI" id="CHEBI:43474"/>
        <dbReference type="ChEBI" id="CHEBI:456216"/>
        <dbReference type="EC" id="5.6.2.4"/>
    </reaction>
</comment>
<keyword evidence="10" id="KW-0413">Isomerase</keyword>
<sequence>MNDQKQRDQALNIESSFIVQAPAGSGKTELITQRYLKLLGSSEEPENILVMTFTNRAVDELKLRIVSALSDAQVEPPKEPHKLITYNLALRVLNQSKKRNWDLLRHPSRLKVITIDSLSNLIVSRFPSLDQLIPHRTIIDSYEYEFIYRQAAENTLLLINDDEYKSSVSSVLLSLDNHVDRFYRLIEEMLAKREQWLPRLFIDGALDISSLESISKTLITDYLEDLRGIAQNALGDNFFSLLKVSKREDISQISKLPGSSIKDLKDWRAIADILITKSSKNWRKKIDVTIGFPAEMKDEKNQLRKFIDGLYSEFELKKLLINLHNLPSEHFPEFTKKYITDIAQVLKLSVAELKVIFDEKGLQDFSEVSLQAINALDTREELTDIALLLDYQIKHVLVDEFQDTSYSQLNLIQKLVEGWQQDDGKTIFFVGDPMQSIYKFRESQVGIFLEVVRSGIANLDIKPLILSTNFRSTQSIVRENNEIFANIFPNEDNLILGSIHYSKSTPFSKEEQKNAISFYVFSPNQDQEEAEEIVKIIQQSLLRNQEKEIAVLVRSRSHLSQVSSALQKNNINFESLKTESLRSNLFTRDLLSLTRALLSLSDKLAWLSILRAPWCGLKLKDLLALSKTSDQTIFNQLMNVESVQNLSDDGIKRAQHIFLATKEAIFSEGKFTFVERFSFVLEMLYKDHYLEEQEKNIKTQFLKLLNHCESNQVLNIKTIESMLQDLYAPSRSSNLKLMTIHQAKGLEFDIVIIPGLGKKGRNDNLPLMQMQEFSDNHVLLAPIKPTDEDSESETYLYLQYLKKQQSHFELMRLLYVAMSRAKQEVHLLGALSKSGKPTTGSFLSLLSDYYEDNVIHINSQNESSLEIEQPPKLLRNKILMPPLVRKQNYVDDLNNSPKAFDLIYQGALGTIVHFYLEHAEFNPSSLSVDTMLRERGVPSRLLNSLSDTILSLLKNTKRDKNFEWIFKYRESTEVESEFSNSTQTIIVDRLFVEDGVLWIIDFKTSSLHEGENINAFIERQKNAHQGQIENYKGVLEEFFQLPSKSALYCPAASQLIFL</sequence>
<evidence type="ECO:0000256" key="6">
    <source>
        <dbReference type="ARBA" id="ARBA00022839"/>
    </source>
</evidence>
<name>A0A0M4LGG6_9GAMM</name>
<accession>A0A0M4LGG6</accession>
<keyword evidence="9" id="KW-0234">DNA repair</keyword>
<evidence type="ECO:0000259" key="17">
    <source>
        <dbReference type="PROSITE" id="PS51217"/>
    </source>
</evidence>
<evidence type="ECO:0000313" key="18">
    <source>
        <dbReference type="EMBL" id="ALE02456.1"/>
    </source>
</evidence>
<dbReference type="RefSeq" id="WP_053820641.1">
    <property type="nucleotide sequence ID" value="NZ_CP006911.1"/>
</dbReference>
<dbReference type="SUPFAM" id="SSF52540">
    <property type="entry name" value="P-loop containing nucleoside triphosphate hydrolases"/>
    <property type="match status" value="1"/>
</dbReference>
<dbReference type="InterPro" id="IPR014017">
    <property type="entry name" value="DNA_helicase_UvrD-like_C"/>
</dbReference>
<evidence type="ECO:0000256" key="14">
    <source>
        <dbReference type="ARBA" id="ARBA00048988"/>
    </source>
</evidence>
<dbReference type="Gene3D" id="1.10.486.10">
    <property type="entry name" value="PCRA, domain 4"/>
    <property type="match status" value="1"/>
</dbReference>
<dbReference type="Proteomes" id="UP000068905">
    <property type="component" value="Chromosome"/>
</dbReference>
<dbReference type="PANTHER" id="PTHR11070:SF2">
    <property type="entry name" value="ATP-DEPENDENT DNA HELICASE SRS2"/>
    <property type="match status" value="1"/>
</dbReference>
<dbReference type="GO" id="GO:0033202">
    <property type="term" value="C:DNA helicase complex"/>
    <property type="evidence" value="ECO:0007669"/>
    <property type="project" value="TreeGrafter"/>
</dbReference>
<evidence type="ECO:0000256" key="15">
    <source>
        <dbReference type="PROSITE-ProRule" id="PRU00560"/>
    </source>
</evidence>
<keyword evidence="7 15" id="KW-0067">ATP-binding</keyword>
<dbReference type="AlphaFoldDB" id="A0A0M4LGG6"/>
<dbReference type="GO" id="GO:0000725">
    <property type="term" value="P:recombinational repair"/>
    <property type="evidence" value="ECO:0007669"/>
    <property type="project" value="TreeGrafter"/>
</dbReference>
<comment type="catalytic activity">
    <reaction evidence="11">
        <text>Couples ATP hydrolysis with the unwinding of duplex DNA by translocating in the 3'-5' direction.</text>
        <dbReference type="EC" id="5.6.2.4"/>
    </reaction>
</comment>
<keyword evidence="4 15" id="KW-0378">Hydrolase</keyword>
<evidence type="ECO:0000256" key="4">
    <source>
        <dbReference type="ARBA" id="ARBA00022801"/>
    </source>
</evidence>
<feature type="domain" description="UvrD-like helicase C-terminal" evidence="17">
    <location>
        <begin position="485"/>
        <end position="745"/>
    </location>
</feature>
<keyword evidence="2 15" id="KW-0547">Nucleotide-binding</keyword>
<dbReference type="InterPro" id="IPR014016">
    <property type="entry name" value="UvrD-like_ATP-bd"/>
</dbReference>
<keyword evidence="8" id="KW-0238">DNA-binding</keyword>
<dbReference type="PATRIC" id="fig|1125411.7.peg.1565"/>
<gene>
    <name evidence="18" type="ORF">W908_07960</name>
</gene>
<proteinExistence type="predicted"/>
<dbReference type="GO" id="GO:0004527">
    <property type="term" value="F:exonuclease activity"/>
    <property type="evidence" value="ECO:0007669"/>
    <property type="project" value="UniProtKB-KW"/>
</dbReference>
<dbReference type="InterPro" id="IPR011604">
    <property type="entry name" value="PDDEXK-like_dom_sf"/>
</dbReference>
<evidence type="ECO:0000256" key="7">
    <source>
        <dbReference type="ARBA" id="ARBA00022840"/>
    </source>
</evidence>
<dbReference type="InterPro" id="IPR027417">
    <property type="entry name" value="P-loop_NTPase"/>
</dbReference>